<accession>A0ABT1JR29</accession>
<proteinExistence type="predicted"/>
<organism evidence="3 4">
    <name type="scientific">Nonomuraea roseoviolacea subsp. carminata</name>
    <dbReference type="NCBI Taxonomy" id="160689"/>
    <lineage>
        <taxon>Bacteria</taxon>
        <taxon>Bacillati</taxon>
        <taxon>Actinomycetota</taxon>
        <taxon>Actinomycetes</taxon>
        <taxon>Streptosporangiales</taxon>
        <taxon>Streptosporangiaceae</taxon>
        <taxon>Nonomuraea</taxon>
    </lineage>
</organism>
<feature type="transmembrane region" description="Helical" evidence="2">
    <location>
        <begin position="251"/>
        <end position="271"/>
    </location>
</feature>
<name>A0ABT1JR29_9ACTN</name>
<gene>
    <name evidence="3" type="ORF">HD595_000323</name>
</gene>
<feature type="transmembrane region" description="Helical" evidence="2">
    <location>
        <begin position="97"/>
        <end position="117"/>
    </location>
</feature>
<keyword evidence="2" id="KW-0472">Membrane</keyword>
<dbReference type="Proteomes" id="UP001320766">
    <property type="component" value="Unassembled WGS sequence"/>
</dbReference>
<comment type="caution">
    <text evidence="3">The sequence shown here is derived from an EMBL/GenBank/DDBJ whole genome shotgun (WGS) entry which is preliminary data.</text>
</comment>
<evidence type="ECO:0000313" key="3">
    <source>
        <dbReference type="EMBL" id="MCP2344201.1"/>
    </source>
</evidence>
<feature type="transmembrane region" description="Helical" evidence="2">
    <location>
        <begin position="137"/>
        <end position="162"/>
    </location>
</feature>
<keyword evidence="4" id="KW-1185">Reference proteome</keyword>
<reference evidence="3 4" key="1">
    <citation type="submission" date="2022-06" db="EMBL/GenBank/DDBJ databases">
        <title>Sequencing the genomes of 1000 actinobacteria strains.</title>
        <authorList>
            <person name="Klenk H.-P."/>
        </authorList>
    </citation>
    <scope>NUCLEOTIDE SEQUENCE [LARGE SCALE GENOMIC DNA]</scope>
    <source>
        <strain evidence="3 4">DSM 44170</strain>
    </source>
</reference>
<feature type="transmembrane region" description="Helical" evidence="2">
    <location>
        <begin position="222"/>
        <end position="239"/>
    </location>
</feature>
<dbReference type="RefSeq" id="WP_253765168.1">
    <property type="nucleotide sequence ID" value="NZ_BAAAVE010000053.1"/>
</dbReference>
<sequence>MHADVTNRGDNSRDVTIQSPGSRGRRRTMLRRVAAFGAAGSMSLYLAVKILWITLEVRQGTADWVMLNLVTVVMALTGITLGLALGQSWGMRLPAWLVLPLAWIGSGFLVSLLPYMLVSAFLKQDAPAPGDGAAMPAWEAVFITVGFAGMAVGLVVALPIYLAERWPHAFAGRAGRPGREAGGAWPLLPAAALAVLWAFWAAGGTAGLNPAALAGWDANGRVLIGDGALCAALAGWSVWALSRPGGPRTPLWLPMAAGFVASGSLFAWGAWKLLWVLLPGAYRPFEYRGVAVAEHAVAIVTGLAVLLTLLREHRRRASVGR</sequence>
<feature type="transmembrane region" description="Helical" evidence="2">
    <location>
        <begin position="64"/>
        <end position="85"/>
    </location>
</feature>
<evidence type="ECO:0000256" key="2">
    <source>
        <dbReference type="SAM" id="Phobius"/>
    </source>
</evidence>
<feature type="transmembrane region" description="Helical" evidence="2">
    <location>
        <begin position="183"/>
        <end position="202"/>
    </location>
</feature>
<dbReference type="EMBL" id="JAMZEC010000001">
    <property type="protein sequence ID" value="MCP2344201.1"/>
    <property type="molecule type" value="Genomic_DNA"/>
</dbReference>
<feature type="region of interest" description="Disordered" evidence="1">
    <location>
        <begin position="1"/>
        <end position="23"/>
    </location>
</feature>
<keyword evidence="2" id="KW-1133">Transmembrane helix</keyword>
<evidence type="ECO:0000313" key="4">
    <source>
        <dbReference type="Proteomes" id="UP001320766"/>
    </source>
</evidence>
<feature type="transmembrane region" description="Helical" evidence="2">
    <location>
        <begin position="291"/>
        <end position="310"/>
    </location>
</feature>
<evidence type="ECO:0000256" key="1">
    <source>
        <dbReference type="SAM" id="MobiDB-lite"/>
    </source>
</evidence>
<feature type="transmembrane region" description="Helical" evidence="2">
    <location>
        <begin position="33"/>
        <end position="52"/>
    </location>
</feature>
<keyword evidence="2" id="KW-0812">Transmembrane</keyword>
<protein>
    <submittedName>
        <fullName evidence="3">Uncharacterized protein</fullName>
    </submittedName>
</protein>
<feature type="compositionally biased region" description="Basic and acidic residues" evidence="1">
    <location>
        <begin position="1"/>
        <end position="13"/>
    </location>
</feature>